<evidence type="ECO:0000313" key="2">
    <source>
        <dbReference type="EMBL" id="MBY6366918.1"/>
    </source>
</evidence>
<dbReference type="RefSeq" id="WP_222684234.1">
    <property type="nucleotide sequence ID" value="NZ_JABUBT010000011.1"/>
</dbReference>
<gene>
    <name evidence="2" type="ORF">HQ603_09140</name>
</gene>
<dbReference type="InterPro" id="IPR014914">
    <property type="entry name" value="RES_dom"/>
</dbReference>
<keyword evidence="3" id="KW-1185">Reference proteome</keyword>
<dbReference type="Pfam" id="PF08808">
    <property type="entry name" value="RES"/>
    <property type="match status" value="1"/>
</dbReference>
<accession>A0ABS7P3D1</accession>
<dbReference type="Proteomes" id="UP000825228">
    <property type="component" value="Unassembled WGS sequence"/>
</dbReference>
<proteinExistence type="predicted"/>
<protein>
    <submittedName>
        <fullName evidence="2">RES family NAD+ phosphorylase</fullName>
    </submittedName>
</protein>
<organism evidence="2 3">
    <name type="scientific">Rhodococcoides corynebacterioides</name>
    <dbReference type="NCBI Taxonomy" id="53972"/>
    <lineage>
        <taxon>Bacteria</taxon>
        <taxon>Bacillati</taxon>
        <taxon>Actinomycetota</taxon>
        <taxon>Actinomycetes</taxon>
        <taxon>Mycobacteriales</taxon>
        <taxon>Nocardiaceae</taxon>
        <taxon>Rhodococcoides</taxon>
    </lineage>
</organism>
<sequence>MLLYRIAPYSSAAADSSQPGHPSYLHKPAQGYGRVDNAGIYDVWYLSRTEAGAVGEVFARYTEWQEVMFDFRAIAGARYALHTYSVHDDCKIIDLDDAQALVDVGLRPTQVVTRNRTVTQRWAQKLYNQTTMTGMAWDGVQWWSRHHSDWPVLGLWRTAPTYVRTSELSMAHSAVVDAAGTLNRRTK</sequence>
<feature type="domain" description="RES" evidence="1">
    <location>
        <begin position="3"/>
        <end position="164"/>
    </location>
</feature>
<name>A0ABS7P3D1_9NOCA</name>
<dbReference type="EMBL" id="JABUBU010000005">
    <property type="protein sequence ID" value="MBY6366918.1"/>
    <property type="molecule type" value="Genomic_DNA"/>
</dbReference>
<reference evidence="2 3" key="1">
    <citation type="submission" date="2020-06" db="EMBL/GenBank/DDBJ databases">
        <title>Taxonomy, biology and ecology of Rhodococcus bacteria occurring in California pistachio and other woody hosts as revealed by genome sequence analyses.</title>
        <authorList>
            <person name="Gai Y."/>
            <person name="Riely B."/>
        </authorList>
    </citation>
    <scope>NUCLEOTIDE SEQUENCE [LARGE SCALE GENOMIC DNA]</scope>
    <source>
        <strain evidence="2 3">BP-281</strain>
    </source>
</reference>
<evidence type="ECO:0000259" key="1">
    <source>
        <dbReference type="Pfam" id="PF08808"/>
    </source>
</evidence>
<evidence type="ECO:0000313" key="3">
    <source>
        <dbReference type="Proteomes" id="UP000825228"/>
    </source>
</evidence>
<comment type="caution">
    <text evidence="2">The sequence shown here is derived from an EMBL/GenBank/DDBJ whole genome shotgun (WGS) entry which is preliminary data.</text>
</comment>